<feature type="coiled-coil region" evidence="1">
    <location>
        <begin position="289"/>
        <end position="322"/>
    </location>
</feature>
<dbReference type="AlphaFoldDB" id="A0A4P9XAE5"/>
<dbReference type="PANTHER" id="PTHR12100:SF1">
    <property type="entry name" value="RECYCLIN-1"/>
    <property type="match status" value="1"/>
</dbReference>
<keyword evidence="4" id="KW-1185">Reference proteome</keyword>
<reference evidence="4" key="1">
    <citation type="journal article" date="2018" name="Nat. Microbiol.">
        <title>Leveraging single-cell genomics to expand the fungal tree of life.</title>
        <authorList>
            <person name="Ahrendt S.R."/>
            <person name="Quandt C.A."/>
            <person name="Ciobanu D."/>
            <person name="Clum A."/>
            <person name="Salamov A."/>
            <person name="Andreopoulos B."/>
            <person name="Cheng J.F."/>
            <person name="Woyke T."/>
            <person name="Pelin A."/>
            <person name="Henrissat B."/>
            <person name="Reynolds N.K."/>
            <person name="Benny G.L."/>
            <person name="Smith M.E."/>
            <person name="James T.Y."/>
            <person name="Grigoriev I.V."/>
        </authorList>
    </citation>
    <scope>NUCLEOTIDE SEQUENCE [LARGE SCALE GENOMIC DNA]</scope>
    <source>
        <strain evidence="4">ATCC 52028</strain>
    </source>
</reference>
<organism evidence="3 4">
    <name type="scientific">Caulochytrium protostelioides</name>
    <dbReference type="NCBI Taxonomy" id="1555241"/>
    <lineage>
        <taxon>Eukaryota</taxon>
        <taxon>Fungi</taxon>
        <taxon>Fungi incertae sedis</taxon>
        <taxon>Chytridiomycota</taxon>
        <taxon>Chytridiomycota incertae sedis</taxon>
        <taxon>Chytridiomycetes</taxon>
        <taxon>Caulochytriales</taxon>
        <taxon>Caulochytriaceae</taxon>
        <taxon>Caulochytrium</taxon>
    </lineage>
</organism>
<dbReference type="GO" id="GO:0000145">
    <property type="term" value="C:exocyst"/>
    <property type="evidence" value="ECO:0007669"/>
    <property type="project" value="TreeGrafter"/>
</dbReference>
<dbReference type="EMBL" id="ML014147">
    <property type="protein sequence ID" value="RKP02295.1"/>
    <property type="molecule type" value="Genomic_DNA"/>
</dbReference>
<gene>
    <name evidence="3" type="ORF">CXG81DRAFT_10968</name>
</gene>
<dbReference type="GO" id="GO:0006893">
    <property type="term" value="P:Golgi to plasma membrane transport"/>
    <property type="evidence" value="ECO:0007669"/>
    <property type="project" value="TreeGrafter"/>
</dbReference>
<sequence length="723" mass="80680">MRKKIPVPAPIKKRASRDLFRIMFTTLVPLFRDFEYHHGEATKLFKTHPDGLHRAFFLAKLHRLASVAWMVNTTVCRASIVKTMDNYEQSLFAGFEVAYNAKNVAEMQRTAQICALLNGGMGCVQTYITKHPVFYDTRLNPSLLITTPPLALQLLTARGWDLSDQFVAHMSRLEAMCVQDLQMMAVIFVPQVNAGTKFITKVMDDAVSDYLEVTLRQAQQSENTEVFLHTTAACIHACSTFLEAVIHAVPDRPPGVPGAVRVDSIKRNLHGMLLPFIAEHLTLEINYLLQRYDRVIKAWEIKQNEEREERKLRALNEKLSGAAFLKTREAARAHKNKALETIRTILFAPLALGRTVVSALGVIDDGPKKTVSPFVEFGITDTLTGETLQSNLSLDLCMNFVQHNREALGRVLVVTAAFHAPRLRDNVEAVFVPVLNTIAQHVEIGFKRALGTMQAIPAPSRGATSIDNPEARDAAERATLEFFEMIHLGDVIQQMLDVYYSQDVQPWVNSQDFLAPHVASKKAFERRLDAHVAAGMEYSLQVTAVQVEILLNKQPADDYNSKAPPAELALVAPPVVDVVTTKTTQAVIQLLSRYGKLLEGALDNSSLTISLTELGTRVTTLVVDHLKTLVISQSGALVLIADLNAYYEWASCFHLPSLRQELNALKELGNLFLAEDATGLADMRQAIVRAGRWRIEDLQDLLRQRADWSKISKQLDGKECCIQ</sequence>
<dbReference type="STRING" id="1555241.A0A4P9XAE5"/>
<dbReference type="GO" id="GO:0006887">
    <property type="term" value="P:exocytosis"/>
    <property type="evidence" value="ECO:0007669"/>
    <property type="project" value="TreeGrafter"/>
</dbReference>
<dbReference type="InterPro" id="IPR048627">
    <property type="entry name" value="Sec10_HB"/>
</dbReference>
<protein>
    <recommendedName>
        <fullName evidence="2">Exocyst complex component Sec10-like alpha-helical bundle domain-containing protein</fullName>
    </recommendedName>
</protein>
<evidence type="ECO:0000256" key="1">
    <source>
        <dbReference type="SAM" id="Coils"/>
    </source>
</evidence>
<feature type="domain" description="Exocyst complex component Sec10-like alpha-helical bundle" evidence="2">
    <location>
        <begin position="55"/>
        <end position="714"/>
    </location>
</feature>
<accession>A0A4P9XAE5</accession>
<dbReference type="Proteomes" id="UP000274922">
    <property type="component" value="Unassembled WGS sequence"/>
</dbReference>
<evidence type="ECO:0000313" key="3">
    <source>
        <dbReference type="EMBL" id="RKP02295.1"/>
    </source>
</evidence>
<evidence type="ECO:0000259" key="2">
    <source>
        <dbReference type="Pfam" id="PF07393"/>
    </source>
</evidence>
<name>A0A4P9XAE5_9FUNG</name>
<dbReference type="InterPro" id="IPR009976">
    <property type="entry name" value="Sec10-like"/>
</dbReference>
<dbReference type="Pfam" id="PF07393">
    <property type="entry name" value="Sec10_HB"/>
    <property type="match status" value="1"/>
</dbReference>
<dbReference type="PANTHER" id="PTHR12100">
    <property type="entry name" value="SEC10"/>
    <property type="match status" value="1"/>
</dbReference>
<keyword evidence="1" id="KW-0175">Coiled coil</keyword>
<proteinExistence type="predicted"/>
<dbReference type="OrthoDB" id="5554140at2759"/>
<evidence type="ECO:0000313" key="4">
    <source>
        <dbReference type="Proteomes" id="UP000274922"/>
    </source>
</evidence>